<evidence type="ECO:0008006" key="3">
    <source>
        <dbReference type="Google" id="ProtNLM"/>
    </source>
</evidence>
<organism evidence="1 2">
    <name type="scientific">Dactylosporangium roseum</name>
    <dbReference type="NCBI Taxonomy" id="47989"/>
    <lineage>
        <taxon>Bacteria</taxon>
        <taxon>Bacillati</taxon>
        <taxon>Actinomycetota</taxon>
        <taxon>Actinomycetes</taxon>
        <taxon>Micromonosporales</taxon>
        <taxon>Micromonosporaceae</taxon>
        <taxon>Dactylosporangium</taxon>
    </lineage>
</organism>
<gene>
    <name evidence="1" type="ORF">Drose_27395</name>
</gene>
<reference evidence="1" key="1">
    <citation type="submission" date="2021-04" db="EMBL/GenBank/DDBJ databases">
        <title>Biosynthetic gene clusters of Dactylosporangioum roseum.</title>
        <authorList>
            <person name="Hartkoorn R.C."/>
            <person name="Beaudoing E."/>
            <person name="Hot D."/>
            <person name="Moureu S."/>
        </authorList>
    </citation>
    <scope>NUCLEOTIDE SEQUENCE</scope>
    <source>
        <strain evidence="1">NRRL B-16295</strain>
    </source>
</reference>
<accession>A0ABY5ZEN7</accession>
<dbReference type="EMBL" id="CP073721">
    <property type="protein sequence ID" value="UWZ40615.1"/>
    <property type="molecule type" value="Genomic_DNA"/>
</dbReference>
<proteinExistence type="predicted"/>
<keyword evidence="2" id="KW-1185">Reference proteome</keyword>
<dbReference type="Proteomes" id="UP001058271">
    <property type="component" value="Chromosome"/>
</dbReference>
<protein>
    <recommendedName>
        <fullName evidence="3">DUF559 domain-containing protein</fullName>
    </recommendedName>
</protein>
<sequence length="304" mass="33777">MPPPDDASPLDHLLFRQHDVVSYRQAVRHLSRATLRHRVDSGRWQRPLRSVYVARPGDLSLPQQRWVAVLATGGVLAGFSALEALGLQGYRKPFTQILITAERRIRAPSNVQVRRTRRLHDVDVLANRAPPATAAARSIIDAAQWAHSDDEAVAVVAAGFQQRLVGGDDVRQALRRAAPMRRGTLIAEVAAAAAGGSASISEVEFLRLCRRNGLPEPSRQVVRLDARGRKRYRDALFEEYQVHVEIDGSQHMESRAWNADMLQHNEIAIAGGRLLRFAAWQVRHRPGDVIAQLRAALVAGGWRP</sequence>
<evidence type="ECO:0000313" key="1">
    <source>
        <dbReference type="EMBL" id="UWZ40615.1"/>
    </source>
</evidence>
<evidence type="ECO:0000313" key="2">
    <source>
        <dbReference type="Proteomes" id="UP001058271"/>
    </source>
</evidence>
<name>A0ABY5ZEN7_9ACTN</name>